<evidence type="ECO:0000313" key="4">
    <source>
        <dbReference type="Proteomes" id="UP000663880"/>
    </source>
</evidence>
<feature type="region of interest" description="Disordered" evidence="1">
    <location>
        <begin position="279"/>
        <end position="313"/>
    </location>
</feature>
<name>A0A821T5H2_9NEOP</name>
<proteinExistence type="predicted"/>
<feature type="compositionally biased region" description="Acidic residues" evidence="1">
    <location>
        <begin position="285"/>
        <end position="297"/>
    </location>
</feature>
<feature type="region of interest" description="Disordered" evidence="1">
    <location>
        <begin position="51"/>
        <end position="70"/>
    </location>
</feature>
<sequence>MAEDDEIDILGDFSFNSCFAQNNQGIPSCSSREDTVHPQWLLDSPATNWYDSKSKNRSKEGPPRKLCGTKSFQKNNCDDAHGVAWSQEERNLLNREMEKHGRNIMLISQKLKSKTITEIQALIDAEYGISLDTSWEKHNNLDHIPYVEQEEIISEEGCISEAINKVTTGSPTITVPKIFRKTSKQQDNYLNSTAHKNSHINQNNNLQITKHMEKIKAVKKVGNHRRKVSKNYDKSISPARLKNNSHSEESLKSPKLQIVLGSGQALPVSEGEQIIKIEKKKDSEPESDIEIDVDSDTEAQPMKSQEAKVSDKKNDNEPIAIPLRKLEMPKRRRKINLNGGGGYRIMHTEAGDLYEISSEPRKERQPRKPTVQLIQCKKYGVDKPAPCELQLHVSVLLSMDIHAHTSRAEVMGLLGGQQVTSGLLLCAYAVARAAANSTHCDMDPVSQASAGEYLTAQGLSVCGWHHSHPQFPALPSKRDLSTQRSLQDALEWRLPFLALVTSPAPAPHFRCFRVEDSEDKETPIGYQLEVKLVPDLTIETLPDYVRGLKQLLKDVERTEHSIDLSKDVCPHTGVGYLDKCIWSVSRHMRTAGYEADHPVLKQLIQDVRDIFR</sequence>
<gene>
    <name evidence="3" type="ORF">PMACD_LOCUS8664</name>
</gene>
<dbReference type="PROSITE" id="PS50249">
    <property type="entry name" value="MPN"/>
    <property type="match status" value="1"/>
</dbReference>
<dbReference type="AlphaFoldDB" id="A0A821T5H2"/>
<accession>A0A821T5H2</accession>
<reference evidence="3" key="1">
    <citation type="submission" date="2021-02" db="EMBL/GenBank/DDBJ databases">
        <authorList>
            <person name="Steward A R."/>
        </authorList>
    </citation>
    <scope>NUCLEOTIDE SEQUENCE</scope>
</reference>
<dbReference type="EMBL" id="CAJOBZ010000023">
    <property type="protein sequence ID" value="CAF4869898.1"/>
    <property type="molecule type" value="Genomic_DNA"/>
</dbReference>
<dbReference type="InterPro" id="IPR037518">
    <property type="entry name" value="MPN"/>
</dbReference>
<feature type="domain" description="MPN" evidence="2">
    <location>
        <begin position="389"/>
        <end position="520"/>
    </location>
</feature>
<dbReference type="InterPro" id="IPR050242">
    <property type="entry name" value="JAMM_MPN+_peptidase_M67A"/>
</dbReference>
<dbReference type="Gene3D" id="3.40.140.10">
    <property type="entry name" value="Cytidine Deaminase, domain 2"/>
    <property type="match status" value="1"/>
</dbReference>
<evidence type="ECO:0000313" key="3">
    <source>
        <dbReference type="EMBL" id="CAF4869898.1"/>
    </source>
</evidence>
<dbReference type="OrthoDB" id="7464992at2759"/>
<dbReference type="InterPro" id="IPR000555">
    <property type="entry name" value="JAMM/MPN+_dom"/>
</dbReference>
<keyword evidence="4" id="KW-1185">Reference proteome</keyword>
<dbReference type="Pfam" id="PF01398">
    <property type="entry name" value="JAB"/>
    <property type="match status" value="1"/>
</dbReference>
<dbReference type="SUPFAM" id="SSF102712">
    <property type="entry name" value="JAB1/MPN domain"/>
    <property type="match status" value="1"/>
</dbReference>
<evidence type="ECO:0000256" key="1">
    <source>
        <dbReference type="SAM" id="MobiDB-lite"/>
    </source>
</evidence>
<dbReference type="PANTHER" id="PTHR10410">
    <property type="entry name" value="EUKARYOTIC TRANSLATION INITIATION FACTOR 3 -RELATED"/>
    <property type="match status" value="1"/>
</dbReference>
<organism evidence="3 4">
    <name type="scientific">Pieris macdunnoughi</name>
    <dbReference type="NCBI Taxonomy" id="345717"/>
    <lineage>
        <taxon>Eukaryota</taxon>
        <taxon>Metazoa</taxon>
        <taxon>Ecdysozoa</taxon>
        <taxon>Arthropoda</taxon>
        <taxon>Hexapoda</taxon>
        <taxon>Insecta</taxon>
        <taxon>Pterygota</taxon>
        <taxon>Neoptera</taxon>
        <taxon>Endopterygota</taxon>
        <taxon>Lepidoptera</taxon>
        <taxon>Glossata</taxon>
        <taxon>Ditrysia</taxon>
        <taxon>Papilionoidea</taxon>
        <taxon>Pieridae</taxon>
        <taxon>Pierinae</taxon>
        <taxon>Pieris</taxon>
    </lineage>
</organism>
<dbReference type="Proteomes" id="UP000663880">
    <property type="component" value="Unassembled WGS sequence"/>
</dbReference>
<feature type="region of interest" description="Disordered" evidence="1">
    <location>
        <begin position="221"/>
        <end position="252"/>
    </location>
</feature>
<dbReference type="GO" id="GO:0008237">
    <property type="term" value="F:metallopeptidase activity"/>
    <property type="evidence" value="ECO:0007669"/>
    <property type="project" value="InterPro"/>
</dbReference>
<evidence type="ECO:0000259" key="2">
    <source>
        <dbReference type="PROSITE" id="PS50249"/>
    </source>
</evidence>
<comment type="caution">
    <text evidence="3">The sequence shown here is derived from an EMBL/GenBank/DDBJ whole genome shotgun (WGS) entry which is preliminary data.</text>
</comment>
<protein>
    <recommendedName>
        <fullName evidence="2">MPN domain-containing protein</fullName>
    </recommendedName>
</protein>
<feature type="compositionally biased region" description="Basic and acidic residues" evidence="1">
    <location>
        <begin position="52"/>
        <end position="63"/>
    </location>
</feature>